<gene>
    <name evidence="2" type="ORF">ACO22_02487</name>
</gene>
<dbReference type="AlphaFoldDB" id="A0A1D2JII6"/>
<proteinExistence type="predicted"/>
<reference evidence="2 3" key="1">
    <citation type="submission" date="2016-06" db="EMBL/GenBank/DDBJ databases">
        <authorList>
            <person name="Kjaerup R.B."/>
            <person name="Dalgaard T.S."/>
            <person name="Juul-Madsen H.R."/>
        </authorList>
    </citation>
    <scope>NUCLEOTIDE SEQUENCE [LARGE SCALE GENOMIC DNA]</scope>
    <source>
        <strain evidence="2 3">Pb300</strain>
    </source>
</reference>
<feature type="region of interest" description="Disordered" evidence="1">
    <location>
        <begin position="50"/>
        <end position="69"/>
    </location>
</feature>
<sequence length="69" mass="7975">METCKKLVGLCLSIPYYLVNGRLFLSPRGRVQYLRYSGITRHNSSLRSKAECLKKRTMPSTTGERKPRK</sequence>
<organism evidence="2 3">
    <name type="scientific">Paracoccidioides brasiliensis</name>
    <dbReference type="NCBI Taxonomy" id="121759"/>
    <lineage>
        <taxon>Eukaryota</taxon>
        <taxon>Fungi</taxon>
        <taxon>Dikarya</taxon>
        <taxon>Ascomycota</taxon>
        <taxon>Pezizomycotina</taxon>
        <taxon>Eurotiomycetes</taxon>
        <taxon>Eurotiomycetidae</taxon>
        <taxon>Onygenales</taxon>
        <taxon>Ajellomycetaceae</taxon>
        <taxon>Paracoccidioides</taxon>
    </lineage>
</organism>
<protein>
    <submittedName>
        <fullName evidence="2">Uncharacterized protein</fullName>
    </submittedName>
</protein>
<comment type="caution">
    <text evidence="2">The sequence shown here is derived from an EMBL/GenBank/DDBJ whole genome shotgun (WGS) entry which is preliminary data.</text>
</comment>
<accession>A0A1D2JII6</accession>
<dbReference type="EMBL" id="LZYO01000078">
    <property type="protein sequence ID" value="ODH38213.1"/>
    <property type="molecule type" value="Genomic_DNA"/>
</dbReference>
<evidence type="ECO:0000313" key="3">
    <source>
        <dbReference type="Proteomes" id="UP000242814"/>
    </source>
</evidence>
<dbReference type="Proteomes" id="UP000242814">
    <property type="component" value="Unassembled WGS sequence"/>
</dbReference>
<evidence type="ECO:0000256" key="1">
    <source>
        <dbReference type="SAM" id="MobiDB-lite"/>
    </source>
</evidence>
<name>A0A1D2JII6_PARBR</name>
<evidence type="ECO:0000313" key="2">
    <source>
        <dbReference type="EMBL" id="ODH38213.1"/>
    </source>
</evidence>